<dbReference type="EC" id="3.1.4.46" evidence="2"/>
<dbReference type="EMBL" id="VSSQ01015199">
    <property type="protein sequence ID" value="MPM55273.1"/>
    <property type="molecule type" value="Genomic_DNA"/>
</dbReference>
<dbReference type="InterPro" id="IPR030395">
    <property type="entry name" value="GP_PDE_dom"/>
</dbReference>
<evidence type="ECO:0000259" key="1">
    <source>
        <dbReference type="PROSITE" id="PS51704"/>
    </source>
</evidence>
<name>A0A645AWI7_9ZZZZ</name>
<accession>A0A645AWI7</accession>
<dbReference type="GO" id="GO:0006629">
    <property type="term" value="P:lipid metabolic process"/>
    <property type="evidence" value="ECO:0007669"/>
    <property type="project" value="InterPro"/>
</dbReference>
<evidence type="ECO:0000313" key="2">
    <source>
        <dbReference type="EMBL" id="MPM55273.1"/>
    </source>
</evidence>
<dbReference type="AlphaFoldDB" id="A0A645AWI7"/>
<reference evidence="2" key="1">
    <citation type="submission" date="2019-08" db="EMBL/GenBank/DDBJ databases">
        <authorList>
            <person name="Kucharzyk K."/>
            <person name="Murdoch R.W."/>
            <person name="Higgins S."/>
            <person name="Loffler F."/>
        </authorList>
    </citation>
    <scope>NUCLEOTIDE SEQUENCE</scope>
</reference>
<proteinExistence type="predicted"/>
<dbReference type="SUPFAM" id="SSF51695">
    <property type="entry name" value="PLC-like phosphodiesterases"/>
    <property type="match status" value="1"/>
</dbReference>
<sequence>MKRIAHRGLSGLHPENTIEAFAAALPYRPDAIELDVQLTRDGQVVIFHDETLDRLGKRPGWLKDFTYEELQGLPVAIPLLEDYFRLIQGVSVDTFVEMKNSFIVYPELEEKTIAVAERLGRLDDCIFFSANHYSVMRCRELRPQSRLCFPFDNWIYDYGAYCEKRGITIAMPYHLALTEEIVADFHAHGALIYPWTVDEPRDMQRLIDLGVDGMLTNRIDTVWF</sequence>
<dbReference type="PROSITE" id="PS51704">
    <property type="entry name" value="GP_PDE"/>
    <property type="match status" value="1"/>
</dbReference>
<dbReference type="Pfam" id="PF03009">
    <property type="entry name" value="GDPD"/>
    <property type="match status" value="1"/>
</dbReference>
<feature type="domain" description="GP-PDE" evidence="1">
    <location>
        <begin position="1"/>
        <end position="224"/>
    </location>
</feature>
<organism evidence="2">
    <name type="scientific">bioreactor metagenome</name>
    <dbReference type="NCBI Taxonomy" id="1076179"/>
    <lineage>
        <taxon>unclassified sequences</taxon>
        <taxon>metagenomes</taxon>
        <taxon>ecological metagenomes</taxon>
    </lineage>
</organism>
<keyword evidence="2" id="KW-0378">Hydrolase</keyword>
<dbReference type="PANTHER" id="PTHR46211:SF14">
    <property type="entry name" value="GLYCEROPHOSPHODIESTER PHOSPHODIESTERASE"/>
    <property type="match status" value="1"/>
</dbReference>
<comment type="caution">
    <text evidence="2">The sequence shown here is derived from an EMBL/GenBank/DDBJ whole genome shotgun (WGS) entry which is preliminary data.</text>
</comment>
<dbReference type="InterPro" id="IPR017946">
    <property type="entry name" value="PLC-like_Pdiesterase_TIM-brl"/>
</dbReference>
<dbReference type="GO" id="GO:0008889">
    <property type="term" value="F:glycerophosphodiester phosphodiesterase activity"/>
    <property type="evidence" value="ECO:0007669"/>
    <property type="project" value="UniProtKB-EC"/>
</dbReference>
<protein>
    <submittedName>
        <fullName evidence="2">Glycerophosphodiester phosphodiesterase</fullName>
        <ecNumber evidence="2">3.1.4.46</ecNumber>
    </submittedName>
</protein>
<dbReference type="Gene3D" id="3.20.20.190">
    <property type="entry name" value="Phosphatidylinositol (PI) phosphodiesterase"/>
    <property type="match status" value="1"/>
</dbReference>
<gene>
    <name evidence="2" type="primary">glpQ_15</name>
    <name evidence="2" type="ORF">SDC9_102067</name>
</gene>
<dbReference type="PANTHER" id="PTHR46211">
    <property type="entry name" value="GLYCEROPHOSPHORYL DIESTER PHOSPHODIESTERASE"/>
    <property type="match status" value="1"/>
</dbReference>